<proteinExistence type="predicted"/>
<reference evidence="1" key="1">
    <citation type="journal article" date="2021" name="bioRxiv">
        <title>Whole Genome Assembly and Annotation of Northern Wild Rice, Zizania palustris L., Supports a Whole Genome Duplication in the Zizania Genus.</title>
        <authorList>
            <person name="Haas M."/>
            <person name="Kono T."/>
            <person name="Macchietto M."/>
            <person name="Millas R."/>
            <person name="McGilp L."/>
            <person name="Shao M."/>
            <person name="Duquette J."/>
            <person name="Hirsch C.N."/>
            <person name="Kimball J."/>
        </authorList>
    </citation>
    <scope>NUCLEOTIDE SEQUENCE</scope>
    <source>
        <tissue evidence="1">Fresh leaf tissue</tissue>
    </source>
</reference>
<evidence type="ECO:0000313" key="2">
    <source>
        <dbReference type="Proteomes" id="UP000729402"/>
    </source>
</evidence>
<dbReference type="AlphaFoldDB" id="A0A8J5WPI1"/>
<comment type="caution">
    <text evidence="1">The sequence shown here is derived from an EMBL/GenBank/DDBJ whole genome shotgun (WGS) entry which is preliminary data.</text>
</comment>
<accession>A0A8J5WPI1</accession>
<evidence type="ECO:0000313" key="1">
    <source>
        <dbReference type="EMBL" id="KAG8092526.1"/>
    </source>
</evidence>
<sequence length="99" mass="10889">MSPLLDQAMAIRRLSGARHPPEGVQKITKSSTALMVKRTARGYVVVWKARRLRARLLLTISSALSSPSSHRPLDRPLAPTQTTAWLRHTLVFPPPTAAA</sequence>
<dbReference type="EMBL" id="JAAALK010000080">
    <property type="protein sequence ID" value="KAG8092526.1"/>
    <property type="molecule type" value="Genomic_DNA"/>
</dbReference>
<dbReference type="Proteomes" id="UP000729402">
    <property type="component" value="Unassembled WGS sequence"/>
</dbReference>
<keyword evidence="2" id="KW-1185">Reference proteome</keyword>
<protein>
    <submittedName>
        <fullName evidence="1">Uncharacterized protein</fullName>
    </submittedName>
</protein>
<name>A0A8J5WPI1_ZIZPA</name>
<reference evidence="1" key="2">
    <citation type="submission" date="2021-02" db="EMBL/GenBank/DDBJ databases">
        <authorList>
            <person name="Kimball J.A."/>
            <person name="Haas M.W."/>
            <person name="Macchietto M."/>
            <person name="Kono T."/>
            <person name="Duquette J."/>
            <person name="Shao M."/>
        </authorList>
    </citation>
    <scope>NUCLEOTIDE SEQUENCE</scope>
    <source>
        <tissue evidence="1">Fresh leaf tissue</tissue>
    </source>
</reference>
<organism evidence="1 2">
    <name type="scientific">Zizania palustris</name>
    <name type="common">Northern wild rice</name>
    <dbReference type="NCBI Taxonomy" id="103762"/>
    <lineage>
        <taxon>Eukaryota</taxon>
        <taxon>Viridiplantae</taxon>
        <taxon>Streptophyta</taxon>
        <taxon>Embryophyta</taxon>
        <taxon>Tracheophyta</taxon>
        <taxon>Spermatophyta</taxon>
        <taxon>Magnoliopsida</taxon>
        <taxon>Liliopsida</taxon>
        <taxon>Poales</taxon>
        <taxon>Poaceae</taxon>
        <taxon>BOP clade</taxon>
        <taxon>Oryzoideae</taxon>
        <taxon>Oryzeae</taxon>
        <taxon>Zizaniinae</taxon>
        <taxon>Zizania</taxon>
    </lineage>
</organism>
<gene>
    <name evidence="1" type="ORF">GUJ93_ZPchr0012g22233</name>
</gene>